<keyword evidence="4" id="KW-1003">Cell membrane</keyword>
<dbReference type="InterPro" id="IPR002523">
    <property type="entry name" value="MgTranspt_CorA/ZnTranspt_ZntB"/>
</dbReference>
<keyword evidence="7 8" id="KW-0472">Membrane</keyword>
<evidence type="ECO:0000256" key="1">
    <source>
        <dbReference type="ARBA" id="ARBA00004651"/>
    </source>
</evidence>
<evidence type="ECO:0000256" key="7">
    <source>
        <dbReference type="ARBA" id="ARBA00023136"/>
    </source>
</evidence>
<reference evidence="9" key="1">
    <citation type="submission" date="2020-05" db="EMBL/GenBank/DDBJ databases">
        <authorList>
            <person name="Chiriac C."/>
            <person name="Salcher M."/>
            <person name="Ghai R."/>
            <person name="Kavagutti S V."/>
        </authorList>
    </citation>
    <scope>NUCLEOTIDE SEQUENCE</scope>
</reference>
<evidence type="ECO:0000256" key="4">
    <source>
        <dbReference type="ARBA" id="ARBA00022475"/>
    </source>
</evidence>
<keyword evidence="3" id="KW-0813">Transport</keyword>
<dbReference type="Gene3D" id="1.20.58.340">
    <property type="entry name" value="Magnesium transport protein CorA, transmembrane region"/>
    <property type="match status" value="1"/>
</dbReference>
<evidence type="ECO:0000313" key="9">
    <source>
        <dbReference type="EMBL" id="CAB4864712.1"/>
    </source>
</evidence>
<evidence type="ECO:0000256" key="3">
    <source>
        <dbReference type="ARBA" id="ARBA00022448"/>
    </source>
</evidence>
<dbReference type="AlphaFoldDB" id="A0A6J7D0Z0"/>
<feature type="transmembrane region" description="Helical" evidence="8">
    <location>
        <begin position="334"/>
        <end position="355"/>
    </location>
</feature>
<keyword evidence="5 8" id="KW-0812">Transmembrane</keyword>
<dbReference type="GO" id="GO:0000287">
    <property type="term" value="F:magnesium ion binding"/>
    <property type="evidence" value="ECO:0007669"/>
    <property type="project" value="TreeGrafter"/>
</dbReference>
<dbReference type="GO" id="GO:0050897">
    <property type="term" value="F:cobalt ion binding"/>
    <property type="evidence" value="ECO:0007669"/>
    <property type="project" value="TreeGrafter"/>
</dbReference>
<comment type="subcellular location">
    <subcellularLocation>
        <location evidence="1">Cell membrane</location>
        <topology evidence="1">Multi-pass membrane protein</topology>
    </subcellularLocation>
</comment>
<dbReference type="GO" id="GO:0005886">
    <property type="term" value="C:plasma membrane"/>
    <property type="evidence" value="ECO:0007669"/>
    <property type="project" value="UniProtKB-SubCell"/>
</dbReference>
<dbReference type="PANTHER" id="PTHR46494">
    <property type="entry name" value="CORA FAMILY METAL ION TRANSPORTER (EUROFUNG)"/>
    <property type="match status" value="1"/>
</dbReference>
<organism evidence="9">
    <name type="scientific">freshwater metagenome</name>
    <dbReference type="NCBI Taxonomy" id="449393"/>
    <lineage>
        <taxon>unclassified sequences</taxon>
        <taxon>metagenomes</taxon>
        <taxon>ecological metagenomes</taxon>
    </lineage>
</organism>
<sequence length="361" mass="41096">MWSFPIHVIVCLMDINETVVWGIRGQSSPGVIDGLVDEFEFRSGLKLHPVAKEHIRSGSGHVSDPFPRLEEHDGYLFGQLSIPSSVTDENADFDEVVFAMTHNYVVAVVTAHENTEIKWETIPRILAANSLSFDQGSFAGRFLVSLFQFSVSKIFDDARYLLQLMIGISHKLLIRTQDQRKDEMSVITISSMTRKQRQVFMHEVDGVREDLSGVRKELPGIKRIISQTGSILNSIASDEIDLNVAVDEVETEMFPHHLEIHLSDLCIEIRHIESWIEEIDELIELANDQIKQVDAFAQIRANQFTGAIASIMLVPTFIVGLYGQNLNFPEKDTYYGYLISWLLILCATVGQVLFFRRRRWI</sequence>
<dbReference type="GO" id="GO:0015087">
    <property type="term" value="F:cobalt ion transmembrane transporter activity"/>
    <property type="evidence" value="ECO:0007669"/>
    <property type="project" value="TreeGrafter"/>
</dbReference>
<comment type="similarity">
    <text evidence="2">Belongs to the CorA metal ion transporter (MIT) (TC 1.A.35) family.</text>
</comment>
<evidence type="ECO:0000256" key="8">
    <source>
        <dbReference type="SAM" id="Phobius"/>
    </source>
</evidence>
<keyword evidence="6 8" id="KW-1133">Transmembrane helix</keyword>
<accession>A0A6J7D0Z0</accession>
<protein>
    <submittedName>
        <fullName evidence="9">Unannotated protein</fullName>
    </submittedName>
</protein>
<proteinExistence type="inferred from homology"/>
<dbReference type="GO" id="GO:0015095">
    <property type="term" value="F:magnesium ion transmembrane transporter activity"/>
    <property type="evidence" value="ECO:0007669"/>
    <property type="project" value="TreeGrafter"/>
</dbReference>
<feature type="transmembrane region" description="Helical" evidence="8">
    <location>
        <begin position="304"/>
        <end position="322"/>
    </location>
</feature>
<dbReference type="SUPFAM" id="SSF143865">
    <property type="entry name" value="CorA soluble domain-like"/>
    <property type="match status" value="1"/>
</dbReference>
<gene>
    <name evidence="9" type="ORF">UFOPK3304_00660</name>
</gene>
<name>A0A6J7D0Z0_9ZZZZ</name>
<dbReference type="SUPFAM" id="SSF144083">
    <property type="entry name" value="Magnesium transport protein CorA, transmembrane region"/>
    <property type="match status" value="1"/>
</dbReference>
<dbReference type="Pfam" id="PF01544">
    <property type="entry name" value="CorA"/>
    <property type="match status" value="1"/>
</dbReference>
<evidence type="ECO:0000256" key="2">
    <source>
        <dbReference type="ARBA" id="ARBA00009765"/>
    </source>
</evidence>
<dbReference type="EMBL" id="CAFBLJ010000025">
    <property type="protein sequence ID" value="CAB4864712.1"/>
    <property type="molecule type" value="Genomic_DNA"/>
</dbReference>
<dbReference type="InterPro" id="IPR045863">
    <property type="entry name" value="CorA_TM1_TM2"/>
</dbReference>
<dbReference type="InterPro" id="IPR045861">
    <property type="entry name" value="CorA_cytoplasmic_dom"/>
</dbReference>
<evidence type="ECO:0000256" key="5">
    <source>
        <dbReference type="ARBA" id="ARBA00022692"/>
    </source>
</evidence>
<dbReference type="PANTHER" id="PTHR46494:SF1">
    <property type="entry name" value="CORA FAMILY METAL ION TRANSPORTER (EUROFUNG)"/>
    <property type="match status" value="1"/>
</dbReference>
<evidence type="ECO:0000256" key="6">
    <source>
        <dbReference type="ARBA" id="ARBA00022989"/>
    </source>
</evidence>